<sequence>MIDGGKPAVYERILGRKAGKMIWSGAPRACIDTLHKQKNAGPRFGKRNPAFLIDQQTGSQP</sequence>
<dbReference type="EMBL" id="JAQQFN010000033">
    <property type="protein sequence ID" value="MFL9888023.1"/>
    <property type="molecule type" value="Genomic_DNA"/>
</dbReference>
<evidence type="ECO:0000313" key="3">
    <source>
        <dbReference type="Proteomes" id="UP001629249"/>
    </source>
</evidence>
<gene>
    <name evidence="2" type="ORF">PQR66_33710</name>
</gene>
<dbReference type="RefSeq" id="WP_408272561.1">
    <property type="nucleotide sequence ID" value="NZ_JAQQFH010000035.1"/>
</dbReference>
<evidence type="ECO:0000313" key="2">
    <source>
        <dbReference type="EMBL" id="MFL9888023.1"/>
    </source>
</evidence>
<protein>
    <submittedName>
        <fullName evidence="2">Uncharacterized protein</fullName>
    </submittedName>
</protein>
<dbReference type="Proteomes" id="UP001629249">
    <property type="component" value="Unassembled WGS sequence"/>
</dbReference>
<feature type="region of interest" description="Disordered" evidence="1">
    <location>
        <begin position="39"/>
        <end position="61"/>
    </location>
</feature>
<name>A0ABW8ZYZ4_9BURK</name>
<evidence type="ECO:0000256" key="1">
    <source>
        <dbReference type="SAM" id="MobiDB-lite"/>
    </source>
</evidence>
<organism evidence="2 3">
    <name type="scientific">Paraburkholderia agricolaris</name>
    <dbReference type="NCBI Taxonomy" id="2152888"/>
    <lineage>
        <taxon>Bacteria</taxon>
        <taxon>Pseudomonadati</taxon>
        <taxon>Pseudomonadota</taxon>
        <taxon>Betaproteobacteria</taxon>
        <taxon>Burkholderiales</taxon>
        <taxon>Burkholderiaceae</taxon>
        <taxon>Paraburkholderia</taxon>
    </lineage>
</organism>
<proteinExistence type="predicted"/>
<reference evidence="2 3" key="1">
    <citation type="journal article" date="2024" name="Chem. Sci.">
        <title>Discovery of megapolipeptins by genome mining of a Burkholderiales bacteria collection.</title>
        <authorList>
            <person name="Paulo B.S."/>
            <person name="Recchia M.J.J."/>
            <person name="Lee S."/>
            <person name="Fergusson C.H."/>
            <person name="Romanowski S.B."/>
            <person name="Hernandez A."/>
            <person name="Krull N."/>
            <person name="Liu D.Y."/>
            <person name="Cavanagh H."/>
            <person name="Bos A."/>
            <person name="Gray C.A."/>
            <person name="Murphy B.T."/>
            <person name="Linington R.G."/>
            <person name="Eustaquio A.S."/>
        </authorList>
    </citation>
    <scope>NUCLEOTIDE SEQUENCE [LARGE SCALE GENOMIC DNA]</scope>
    <source>
        <strain evidence="2 3">RL16-012-BIC-B</strain>
    </source>
</reference>
<keyword evidence="3" id="KW-1185">Reference proteome</keyword>
<comment type="caution">
    <text evidence="2">The sequence shown here is derived from an EMBL/GenBank/DDBJ whole genome shotgun (WGS) entry which is preliminary data.</text>
</comment>
<accession>A0ABW8ZYZ4</accession>